<dbReference type="EMBL" id="BMEY01000033">
    <property type="protein sequence ID" value="GGA92450.1"/>
    <property type="molecule type" value="Genomic_DNA"/>
</dbReference>
<dbReference type="AlphaFoldDB" id="A0A916SBH6"/>
<accession>A0A916SBH6</accession>
<organism evidence="2 3">
    <name type="scientific">Ornithinibacillus halotolerans</name>
    <dbReference type="NCBI Taxonomy" id="1274357"/>
    <lineage>
        <taxon>Bacteria</taxon>
        <taxon>Bacillati</taxon>
        <taxon>Bacillota</taxon>
        <taxon>Bacilli</taxon>
        <taxon>Bacillales</taxon>
        <taxon>Bacillaceae</taxon>
        <taxon>Ornithinibacillus</taxon>
    </lineage>
</organism>
<reference evidence="2" key="2">
    <citation type="submission" date="2020-09" db="EMBL/GenBank/DDBJ databases">
        <authorList>
            <person name="Sun Q."/>
            <person name="Zhou Y."/>
        </authorList>
    </citation>
    <scope>NUCLEOTIDE SEQUENCE</scope>
    <source>
        <strain evidence="2">CGMCC 1.12408</strain>
    </source>
</reference>
<dbReference type="Proteomes" id="UP000613512">
    <property type="component" value="Unassembled WGS sequence"/>
</dbReference>
<dbReference type="RefSeq" id="WP_229740825.1">
    <property type="nucleotide sequence ID" value="NZ_BMEY01000033.1"/>
</dbReference>
<sequence>MDNEKMIRKQIYLEPEQNKLVKQLSARFGKTEAEIIREAIDDYLIHHRGEEGDPLLELAGVVKNHITDGSTSHDEAIYFDKKEDLHEKK</sequence>
<evidence type="ECO:0000313" key="2">
    <source>
        <dbReference type="EMBL" id="GGA92450.1"/>
    </source>
</evidence>
<dbReference type="CDD" id="cd21631">
    <property type="entry name" value="RHH_CopG_NikR-like"/>
    <property type="match status" value="1"/>
</dbReference>
<protein>
    <recommendedName>
        <fullName evidence="1">Predicted DNA-binding protein ribbon-helix-helix domain-containing protein</fullName>
    </recommendedName>
</protein>
<dbReference type="InterPro" id="IPR038733">
    <property type="entry name" value="Predicted_DNA_bind_prot_RHH"/>
</dbReference>
<dbReference type="Pfam" id="PF12651">
    <property type="entry name" value="RHH_3"/>
    <property type="match status" value="1"/>
</dbReference>
<comment type="caution">
    <text evidence="2">The sequence shown here is derived from an EMBL/GenBank/DDBJ whole genome shotgun (WGS) entry which is preliminary data.</text>
</comment>
<gene>
    <name evidence="2" type="ORF">GCM10008025_38600</name>
</gene>
<name>A0A916SBH6_9BACI</name>
<proteinExistence type="predicted"/>
<evidence type="ECO:0000313" key="3">
    <source>
        <dbReference type="Proteomes" id="UP000613512"/>
    </source>
</evidence>
<reference evidence="2" key="1">
    <citation type="journal article" date="2014" name="Int. J. Syst. Evol. Microbiol.">
        <title>Complete genome sequence of Corynebacterium casei LMG S-19264T (=DSM 44701T), isolated from a smear-ripened cheese.</title>
        <authorList>
            <consortium name="US DOE Joint Genome Institute (JGI-PGF)"/>
            <person name="Walter F."/>
            <person name="Albersmeier A."/>
            <person name="Kalinowski J."/>
            <person name="Ruckert C."/>
        </authorList>
    </citation>
    <scope>NUCLEOTIDE SEQUENCE</scope>
    <source>
        <strain evidence="2">CGMCC 1.12408</strain>
    </source>
</reference>
<keyword evidence="3" id="KW-1185">Reference proteome</keyword>
<feature type="domain" description="Predicted DNA-binding protein ribbon-helix-helix" evidence="1">
    <location>
        <begin position="11"/>
        <end position="47"/>
    </location>
</feature>
<evidence type="ECO:0000259" key="1">
    <source>
        <dbReference type="Pfam" id="PF12651"/>
    </source>
</evidence>